<dbReference type="GO" id="GO:0005886">
    <property type="term" value="C:plasma membrane"/>
    <property type="evidence" value="ECO:0007669"/>
    <property type="project" value="UniProtKB-SubCell"/>
</dbReference>
<dbReference type="PANTHER" id="PTHR23527:SF1">
    <property type="entry name" value="BLL3282 PROTEIN"/>
    <property type="match status" value="1"/>
</dbReference>
<dbReference type="InterPro" id="IPR052952">
    <property type="entry name" value="MFS-Transporter"/>
</dbReference>
<feature type="transmembrane region" description="Helical" evidence="6">
    <location>
        <begin position="88"/>
        <end position="104"/>
    </location>
</feature>
<keyword evidence="5 6" id="KW-0472">Membrane</keyword>
<dbReference type="PANTHER" id="PTHR23527">
    <property type="entry name" value="BLL3282 PROTEIN"/>
    <property type="match status" value="1"/>
</dbReference>
<feature type="transmembrane region" description="Helical" evidence="6">
    <location>
        <begin position="265"/>
        <end position="284"/>
    </location>
</feature>
<dbReference type="InterPro" id="IPR020846">
    <property type="entry name" value="MFS_dom"/>
</dbReference>
<evidence type="ECO:0000313" key="9">
    <source>
        <dbReference type="Proteomes" id="UP000298347"/>
    </source>
</evidence>
<keyword evidence="4 6" id="KW-1133">Transmembrane helix</keyword>
<protein>
    <submittedName>
        <fullName evidence="8">MFS transporter</fullName>
    </submittedName>
</protein>
<keyword evidence="2" id="KW-0813">Transport</keyword>
<evidence type="ECO:0000256" key="5">
    <source>
        <dbReference type="ARBA" id="ARBA00023136"/>
    </source>
</evidence>
<evidence type="ECO:0000256" key="1">
    <source>
        <dbReference type="ARBA" id="ARBA00004651"/>
    </source>
</evidence>
<feature type="transmembrane region" description="Helical" evidence="6">
    <location>
        <begin position="147"/>
        <end position="168"/>
    </location>
</feature>
<evidence type="ECO:0000256" key="6">
    <source>
        <dbReference type="SAM" id="Phobius"/>
    </source>
</evidence>
<proteinExistence type="predicted"/>
<comment type="subcellular location">
    <subcellularLocation>
        <location evidence="1">Cell membrane</location>
        <topology evidence="1">Multi-pass membrane protein</topology>
    </subcellularLocation>
</comment>
<dbReference type="OrthoDB" id="9794076at2"/>
<dbReference type="AlphaFoldDB" id="A0A4Z0GRC0"/>
<dbReference type="EMBL" id="SRJD01000005">
    <property type="protein sequence ID" value="TGA98986.1"/>
    <property type="molecule type" value="Genomic_DNA"/>
</dbReference>
<feature type="transmembrane region" description="Helical" evidence="6">
    <location>
        <begin position="174"/>
        <end position="196"/>
    </location>
</feature>
<gene>
    <name evidence="8" type="ORF">E4665_06605</name>
</gene>
<feature type="transmembrane region" description="Helical" evidence="6">
    <location>
        <begin position="319"/>
        <end position="342"/>
    </location>
</feature>
<dbReference type="PROSITE" id="PS50850">
    <property type="entry name" value="MFS"/>
    <property type="match status" value="1"/>
</dbReference>
<dbReference type="Pfam" id="PF07690">
    <property type="entry name" value="MFS_1"/>
    <property type="match status" value="1"/>
</dbReference>
<comment type="caution">
    <text evidence="8">The sequence shown here is derived from an EMBL/GenBank/DDBJ whole genome shotgun (WGS) entry which is preliminary data.</text>
</comment>
<dbReference type="RefSeq" id="WP_135348006.1">
    <property type="nucleotide sequence ID" value="NZ_SRJD01000005.1"/>
</dbReference>
<feature type="transmembrane region" description="Helical" evidence="6">
    <location>
        <begin position="296"/>
        <end position="313"/>
    </location>
</feature>
<dbReference type="CDD" id="cd17475">
    <property type="entry name" value="MFS_MT3072_like"/>
    <property type="match status" value="1"/>
</dbReference>
<feature type="transmembrane region" description="Helical" evidence="6">
    <location>
        <begin position="354"/>
        <end position="380"/>
    </location>
</feature>
<dbReference type="Gene3D" id="1.20.1250.20">
    <property type="entry name" value="MFS general substrate transporter like domains"/>
    <property type="match status" value="2"/>
</dbReference>
<feature type="transmembrane region" description="Helical" evidence="6">
    <location>
        <begin position="386"/>
        <end position="404"/>
    </location>
</feature>
<evidence type="ECO:0000256" key="3">
    <source>
        <dbReference type="ARBA" id="ARBA00022692"/>
    </source>
</evidence>
<keyword evidence="3 6" id="KW-0812">Transmembrane</keyword>
<evidence type="ECO:0000313" key="8">
    <source>
        <dbReference type="EMBL" id="TGA98986.1"/>
    </source>
</evidence>
<keyword evidence="9" id="KW-1185">Reference proteome</keyword>
<feature type="transmembrane region" description="Helical" evidence="6">
    <location>
        <begin position="230"/>
        <end position="253"/>
    </location>
</feature>
<dbReference type="SUPFAM" id="SSF103473">
    <property type="entry name" value="MFS general substrate transporter"/>
    <property type="match status" value="1"/>
</dbReference>
<dbReference type="InterPro" id="IPR036259">
    <property type="entry name" value="MFS_trans_sf"/>
</dbReference>
<evidence type="ECO:0000259" key="7">
    <source>
        <dbReference type="PROSITE" id="PS50850"/>
    </source>
</evidence>
<feature type="transmembrane region" description="Helical" evidence="6">
    <location>
        <begin position="60"/>
        <end position="76"/>
    </location>
</feature>
<sequence>MTQPESENLVLEGKTGGYKWIVLLLATGTQASATMVNYGVGPLAYFWKQEYHLTQMQTGTIISAMSIGPLVCMLLIGRMLDRWQERQIIGWGSILLGLSFLAVAKVPSFPALLFTLLVAGMFYSTAQPGGSKAVIKWFPREIRGLAMGIRQAGIPIGGGLGGLIIPPISVMYGWPSAVFVISGLCAGAGILFLIFYKEPPTSHRVSIHGYGKTFHMQIGAILKDKSLYPIFFAGICMISLQMVMIGHLTIFLVHNEALTPVFAGFVYSVALFCGMAGRVLLAWISDYLFHGNRRRPFLISIVSTFLLICLFALKPLTYPVWILFLISGLLGFLGMGWYSLFIVEVAEKAEKDSVAVTVSFALTLNQAMIIAAPPLFGWIVDTVGYSWAWLSLAALVFLAGVGMWKSQ</sequence>
<feature type="transmembrane region" description="Helical" evidence="6">
    <location>
        <begin position="110"/>
        <end position="126"/>
    </location>
</feature>
<evidence type="ECO:0000256" key="2">
    <source>
        <dbReference type="ARBA" id="ARBA00022448"/>
    </source>
</evidence>
<evidence type="ECO:0000256" key="4">
    <source>
        <dbReference type="ARBA" id="ARBA00022989"/>
    </source>
</evidence>
<accession>A0A4Z0GRC0</accession>
<dbReference type="InterPro" id="IPR011701">
    <property type="entry name" value="MFS"/>
</dbReference>
<dbReference type="Proteomes" id="UP000298347">
    <property type="component" value="Unassembled WGS sequence"/>
</dbReference>
<reference evidence="8 9" key="1">
    <citation type="journal article" date="2015" name="Int. J. Syst. Evol. Microbiol.">
        <title>Sporolactobacillus shoreae sp. nov. and Sporolactobacillus spathodeae sp. nov., two spore-forming lactic acid bacteria isolated from tree barks in Thailand.</title>
        <authorList>
            <person name="Thamacharoensuk T."/>
            <person name="Kitahara M."/>
            <person name="Ohkuma M."/>
            <person name="Thongchul N."/>
            <person name="Tanasupawat S."/>
        </authorList>
    </citation>
    <scope>NUCLEOTIDE SEQUENCE [LARGE SCALE GENOMIC DNA]</scope>
    <source>
        <strain evidence="8 9">BK92</strain>
    </source>
</reference>
<feature type="domain" description="Major facilitator superfamily (MFS) profile" evidence="7">
    <location>
        <begin position="21"/>
        <end position="407"/>
    </location>
</feature>
<organism evidence="8 9">
    <name type="scientific">Sporolactobacillus shoreae</name>
    <dbReference type="NCBI Taxonomy" id="1465501"/>
    <lineage>
        <taxon>Bacteria</taxon>
        <taxon>Bacillati</taxon>
        <taxon>Bacillota</taxon>
        <taxon>Bacilli</taxon>
        <taxon>Bacillales</taxon>
        <taxon>Sporolactobacillaceae</taxon>
        <taxon>Sporolactobacillus</taxon>
    </lineage>
</organism>
<dbReference type="GO" id="GO:0022857">
    <property type="term" value="F:transmembrane transporter activity"/>
    <property type="evidence" value="ECO:0007669"/>
    <property type="project" value="InterPro"/>
</dbReference>
<name>A0A4Z0GRC0_9BACL</name>
<feature type="transmembrane region" description="Helical" evidence="6">
    <location>
        <begin position="20"/>
        <end position="40"/>
    </location>
</feature>